<dbReference type="SMART" id="SM00530">
    <property type="entry name" value="HTH_XRE"/>
    <property type="match status" value="1"/>
</dbReference>
<dbReference type="PROSITE" id="PS50943">
    <property type="entry name" value="HTH_CROC1"/>
    <property type="match status" value="1"/>
</dbReference>
<dbReference type="CDD" id="cd00093">
    <property type="entry name" value="HTH_XRE"/>
    <property type="match status" value="1"/>
</dbReference>
<dbReference type="AlphaFoldDB" id="A0A9D1M5A1"/>
<dbReference type="Proteomes" id="UP000824107">
    <property type="component" value="Unassembled WGS sequence"/>
</dbReference>
<dbReference type="Pfam" id="PF01381">
    <property type="entry name" value="HTH_3"/>
    <property type="match status" value="1"/>
</dbReference>
<dbReference type="Gene3D" id="1.10.260.40">
    <property type="entry name" value="lambda repressor-like DNA-binding domains"/>
    <property type="match status" value="1"/>
</dbReference>
<keyword evidence="1" id="KW-0238">DNA-binding</keyword>
<dbReference type="InterPro" id="IPR001387">
    <property type="entry name" value="Cro/C1-type_HTH"/>
</dbReference>
<evidence type="ECO:0000313" key="4">
    <source>
        <dbReference type="Proteomes" id="UP000824107"/>
    </source>
</evidence>
<evidence type="ECO:0000259" key="2">
    <source>
        <dbReference type="PROSITE" id="PS50943"/>
    </source>
</evidence>
<feature type="domain" description="HTH cro/C1-type" evidence="2">
    <location>
        <begin position="13"/>
        <end position="67"/>
    </location>
</feature>
<proteinExistence type="predicted"/>
<sequence>MKEDVKKYLGLKVRAIREAAGMTQEELAATCDVSWRTISNLERGTVVPDLVMIYKISQEFNISIDEMLDNKIADNKSLSRLEKENQIIEKIRKIDDNLLDYIDEQLRLLLKHFHR</sequence>
<evidence type="ECO:0000313" key="3">
    <source>
        <dbReference type="EMBL" id="HIU53926.1"/>
    </source>
</evidence>
<evidence type="ECO:0000256" key="1">
    <source>
        <dbReference type="ARBA" id="ARBA00023125"/>
    </source>
</evidence>
<comment type="caution">
    <text evidence="3">The sequence shown here is derived from an EMBL/GenBank/DDBJ whole genome shotgun (WGS) entry which is preliminary data.</text>
</comment>
<protein>
    <submittedName>
        <fullName evidence="3">Helix-turn-helix transcriptional regulator</fullName>
    </submittedName>
</protein>
<reference evidence="3" key="2">
    <citation type="journal article" date="2021" name="PeerJ">
        <title>Extensive microbial diversity within the chicken gut microbiome revealed by metagenomics and culture.</title>
        <authorList>
            <person name="Gilroy R."/>
            <person name="Ravi A."/>
            <person name="Getino M."/>
            <person name="Pursley I."/>
            <person name="Horton D.L."/>
            <person name="Alikhan N.F."/>
            <person name="Baker D."/>
            <person name="Gharbi K."/>
            <person name="Hall N."/>
            <person name="Watson M."/>
            <person name="Adriaenssens E.M."/>
            <person name="Foster-Nyarko E."/>
            <person name="Jarju S."/>
            <person name="Secka A."/>
            <person name="Antonio M."/>
            <person name="Oren A."/>
            <person name="Chaudhuri R.R."/>
            <person name="La Ragione R."/>
            <person name="Hildebrand F."/>
            <person name="Pallen M.J."/>
        </authorList>
    </citation>
    <scope>NUCLEOTIDE SEQUENCE</scope>
    <source>
        <strain evidence="3">ChiW3-316</strain>
    </source>
</reference>
<dbReference type="GO" id="GO:0003677">
    <property type="term" value="F:DNA binding"/>
    <property type="evidence" value="ECO:0007669"/>
    <property type="project" value="UniProtKB-KW"/>
</dbReference>
<dbReference type="InterPro" id="IPR010982">
    <property type="entry name" value="Lambda_DNA-bd_dom_sf"/>
</dbReference>
<gene>
    <name evidence="3" type="ORF">IAD20_07600</name>
</gene>
<dbReference type="PANTHER" id="PTHR46558:SF11">
    <property type="entry name" value="HTH-TYPE TRANSCRIPTIONAL REGULATOR XRE"/>
    <property type="match status" value="1"/>
</dbReference>
<dbReference type="SUPFAM" id="SSF47413">
    <property type="entry name" value="lambda repressor-like DNA-binding domains"/>
    <property type="match status" value="1"/>
</dbReference>
<organism evidence="3 4">
    <name type="scientific">Candidatus Scatocola faecipullorum</name>
    <dbReference type="NCBI Taxonomy" id="2840917"/>
    <lineage>
        <taxon>Bacteria</taxon>
        <taxon>Pseudomonadati</taxon>
        <taxon>Pseudomonadota</taxon>
        <taxon>Alphaproteobacteria</taxon>
        <taxon>Rhodospirillales</taxon>
        <taxon>Rhodospirillaceae</taxon>
        <taxon>Rhodospirillaceae incertae sedis</taxon>
        <taxon>Candidatus Scatocola</taxon>
    </lineage>
</organism>
<accession>A0A9D1M5A1</accession>
<reference evidence="3" key="1">
    <citation type="submission" date="2020-10" db="EMBL/GenBank/DDBJ databases">
        <authorList>
            <person name="Gilroy R."/>
        </authorList>
    </citation>
    <scope>NUCLEOTIDE SEQUENCE</scope>
    <source>
        <strain evidence="3">ChiW3-316</strain>
    </source>
</reference>
<dbReference type="PANTHER" id="PTHR46558">
    <property type="entry name" value="TRACRIPTIONAL REGULATORY PROTEIN-RELATED-RELATED"/>
    <property type="match status" value="1"/>
</dbReference>
<dbReference type="EMBL" id="DVNC01000051">
    <property type="protein sequence ID" value="HIU53926.1"/>
    <property type="molecule type" value="Genomic_DNA"/>
</dbReference>
<name>A0A9D1M5A1_9PROT</name>